<evidence type="ECO:0000313" key="2">
    <source>
        <dbReference type="EMBL" id="MDR6942985.1"/>
    </source>
</evidence>
<keyword evidence="1" id="KW-0472">Membrane</keyword>
<dbReference type="RefSeq" id="WP_310096564.1">
    <property type="nucleotide sequence ID" value="NZ_JAVDUU010000003.1"/>
</dbReference>
<keyword evidence="3" id="KW-1185">Reference proteome</keyword>
<gene>
    <name evidence="2" type="ORF">J2W55_002838</name>
</gene>
<dbReference type="EMBL" id="JAVDUU010000003">
    <property type="protein sequence ID" value="MDR6942985.1"/>
    <property type="molecule type" value="Genomic_DNA"/>
</dbReference>
<dbReference type="InterPro" id="IPR008928">
    <property type="entry name" value="6-hairpin_glycosidase_sf"/>
</dbReference>
<accession>A0ABU1TC60</accession>
<feature type="transmembrane region" description="Helical" evidence="1">
    <location>
        <begin position="25"/>
        <end position="45"/>
    </location>
</feature>
<dbReference type="SUPFAM" id="SSF48208">
    <property type="entry name" value="Six-hairpin glycosidases"/>
    <property type="match status" value="1"/>
</dbReference>
<name>A0ABU1TC60_9SPHI</name>
<dbReference type="InterPro" id="IPR028028">
    <property type="entry name" value="DUF4450"/>
</dbReference>
<proteinExistence type="predicted"/>
<dbReference type="InterPro" id="IPR012341">
    <property type="entry name" value="6hp_glycosidase-like_sf"/>
</dbReference>
<dbReference type="Pfam" id="PF14614">
    <property type="entry name" value="DUF4450"/>
    <property type="match status" value="1"/>
</dbReference>
<evidence type="ECO:0008006" key="4">
    <source>
        <dbReference type="Google" id="ProtNLM"/>
    </source>
</evidence>
<sequence length="1252" mass="140005">MAGFTNISTPEVLISSRYFKAISKFFWFIFFVGGLLLLFDFNAYAQPASQSWHNKSRSIRYHPDGNDFVIINGKHRFNRALYGTHTAFRVEAGDLPEFALYLPGMGGNLKFGLIKGSESKWLINARFIEARYRPGAMIYTIKDDLLGKTALLHIEVLAGASAENILVKARLLNDNKQLKLFWAFGGATGKKFSRDGDIGADPESVFYMQPDYCKGNDFRFTDGNFTLNFRGKSMNEAVRYENDQVKSNEKNTEVCGKNVLYGIFPPSSNIHLADAREQATPFVMLNSKAVANPAIAGLAVNHGGKNMYWVIQNGRSIAGSSPEKLFNEAEDAQKKIASRVIIHTPDHYINTVGGALSIAADGVWQSPSYMHGAVAWRMRLPAWRGPYVADPLGWHDRAWSHFSSYALSQVTEPANGPVVADTALHLARQQEKLGTAMFSSGYISRNPGGDIRPHHYDMNLAYIDELLNHFKWTGSLDEVKKMWPVIERHLAWEKRNFDTDGDGLYDAYCAIWASDALQYSGGGVTHSSAYNYKANKMAAYLAALIGKDPQPYQQEADKILTAINKTLWMPGTGSYAEYQDLLGLHLLHPSAGLWTVYHAIDSDIPNALQAYQTLRYIDTQIPHIPIIAKGLSGNNYLLSTTNWLPYDWSLNNVAMAENLHTALAYWQGNRSQDAFKLWKSTILESMYLGSSPGNFQQISFYDTHRGELYRDFADPIGMAARSLVEGLFGIRPNLLTDTLTIKPGLPELWNHASLLVPDVKFYFRRQGQVDNYTIKPSFNKLYNLKLQVTARSVSITSVTLNNKPVKWTAVKNVVGEPLLQIVAGAQKVYQFKITWGTQKPEPVEPVNRVVVKSVFKKTYNKARVIEVNDPQHVLYGSFISNNHIKATMANTYGNHTFFLKLKQGSFTWWHPVNLNIVAPITITADTQRAGNLSQFKVTSNNGAKAISVVINPELRTAYRKSLVIRHKGQPAIFTVPGNYLIPGSNHVLMSDGKYIVDTALISWNSNGLIQGKSDHVDLKVYFNDRLTQIFKNKYLSPRPKSPTLQLPWQGIGNWAYPLVTANIDDSGLKRLAGKGNGLFKLPNQITFATPVDDSQNILFTSRWDNYPGETTIPLSGRAIHAYLLMAGSTNPMQTRITNAKVIVTYQDGTQTTLNIKNPENWWPIEQDDDYDDFAFKTGAVKPLRVYFKTGEVTTDYKTYTTIKGFSNKAIDGGAGIVLDMPLDSKKPLKSLQLKTLANDVVIGLMAVTLIRE</sequence>
<keyword evidence="1" id="KW-1133">Transmembrane helix</keyword>
<dbReference type="Proteomes" id="UP001247620">
    <property type="component" value="Unassembled WGS sequence"/>
</dbReference>
<dbReference type="Gene3D" id="1.50.10.10">
    <property type="match status" value="1"/>
</dbReference>
<evidence type="ECO:0000256" key="1">
    <source>
        <dbReference type="SAM" id="Phobius"/>
    </source>
</evidence>
<protein>
    <recommendedName>
        <fullName evidence="4">DUF4450 domain-containing protein</fullName>
    </recommendedName>
</protein>
<dbReference type="CDD" id="cd11747">
    <property type="entry name" value="GH94N_like_1"/>
    <property type="match status" value="1"/>
</dbReference>
<reference evidence="2 3" key="1">
    <citation type="submission" date="2023-07" db="EMBL/GenBank/DDBJ databases">
        <title>Sorghum-associated microbial communities from plants grown in Nebraska, USA.</title>
        <authorList>
            <person name="Schachtman D."/>
        </authorList>
    </citation>
    <scope>NUCLEOTIDE SEQUENCE [LARGE SCALE GENOMIC DNA]</scope>
    <source>
        <strain evidence="2 3">3262</strain>
    </source>
</reference>
<organism evidence="2 3">
    <name type="scientific">Mucilaginibacter pocheonensis</name>
    <dbReference type="NCBI Taxonomy" id="398050"/>
    <lineage>
        <taxon>Bacteria</taxon>
        <taxon>Pseudomonadati</taxon>
        <taxon>Bacteroidota</taxon>
        <taxon>Sphingobacteriia</taxon>
        <taxon>Sphingobacteriales</taxon>
        <taxon>Sphingobacteriaceae</taxon>
        <taxon>Mucilaginibacter</taxon>
    </lineage>
</organism>
<comment type="caution">
    <text evidence="2">The sequence shown here is derived from an EMBL/GenBank/DDBJ whole genome shotgun (WGS) entry which is preliminary data.</text>
</comment>
<evidence type="ECO:0000313" key="3">
    <source>
        <dbReference type="Proteomes" id="UP001247620"/>
    </source>
</evidence>
<keyword evidence="1" id="KW-0812">Transmembrane</keyword>